<organism evidence="6 7">
    <name type="scientific">Roseisolibacter agri</name>
    <dbReference type="NCBI Taxonomy" id="2014610"/>
    <lineage>
        <taxon>Bacteria</taxon>
        <taxon>Pseudomonadati</taxon>
        <taxon>Gemmatimonadota</taxon>
        <taxon>Gemmatimonadia</taxon>
        <taxon>Gemmatimonadales</taxon>
        <taxon>Gemmatimonadaceae</taxon>
        <taxon>Roseisolibacter</taxon>
    </lineage>
</organism>
<evidence type="ECO:0000256" key="4">
    <source>
        <dbReference type="ARBA" id="ARBA00023315"/>
    </source>
</evidence>
<feature type="domain" description="N-acetyltransferase" evidence="5">
    <location>
        <begin position="14"/>
        <end position="163"/>
    </location>
</feature>
<evidence type="ECO:0000256" key="3">
    <source>
        <dbReference type="ARBA" id="ARBA00022679"/>
    </source>
</evidence>
<proteinExistence type="inferred from homology"/>
<evidence type="ECO:0000259" key="5">
    <source>
        <dbReference type="PROSITE" id="PS51186"/>
    </source>
</evidence>
<evidence type="ECO:0000313" key="7">
    <source>
        <dbReference type="Proteomes" id="UP001161325"/>
    </source>
</evidence>
<dbReference type="EMBL" id="BRXS01000006">
    <property type="protein sequence ID" value="GLC27548.1"/>
    <property type="molecule type" value="Genomic_DNA"/>
</dbReference>
<comment type="caution">
    <text evidence="6">The sequence shown here is derived from an EMBL/GenBank/DDBJ whole genome shotgun (WGS) entry which is preliminary data.</text>
</comment>
<dbReference type="InterPro" id="IPR050680">
    <property type="entry name" value="YpeA/RimI_acetyltransf"/>
</dbReference>
<dbReference type="InterPro" id="IPR016181">
    <property type="entry name" value="Acyl_CoA_acyltransferase"/>
</dbReference>
<reference evidence="6" key="1">
    <citation type="submission" date="2022-08" db="EMBL/GenBank/DDBJ databases">
        <title>Draft genome sequencing of Roseisolibacter agri AW1220.</title>
        <authorList>
            <person name="Tobiishi Y."/>
            <person name="Tonouchi A."/>
        </authorList>
    </citation>
    <scope>NUCLEOTIDE SEQUENCE</scope>
    <source>
        <strain evidence="6">AW1220</strain>
    </source>
</reference>
<protein>
    <submittedName>
        <fullName evidence="6">Ribosomal-protein-alanine acetyltransferase</fullName>
    </submittedName>
</protein>
<evidence type="ECO:0000313" key="6">
    <source>
        <dbReference type="EMBL" id="GLC27548.1"/>
    </source>
</evidence>
<dbReference type="GO" id="GO:0008080">
    <property type="term" value="F:N-acetyltransferase activity"/>
    <property type="evidence" value="ECO:0007669"/>
    <property type="project" value="InterPro"/>
</dbReference>
<dbReference type="InterPro" id="IPR006464">
    <property type="entry name" value="AcTrfase_RimI/Ard1"/>
</dbReference>
<dbReference type="AlphaFoldDB" id="A0AA37QKN0"/>
<dbReference type="PANTHER" id="PTHR43420">
    <property type="entry name" value="ACETYLTRANSFERASE"/>
    <property type="match status" value="1"/>
</dbReference>
<sequence length="180" mass="19415">MRDLAARDASAPTVRLRRATLADVDAIAAIERLAFSDPWSRDSFATLARNGDVFFLVADAGSAPGASAPVGYLVAWYVLDEGEVANIAVAPSARGTGVGARLLDAALAEGRRRGVGHMFLEVRESNAVARRLYASRGFIELGRRKRYYREPVEDALVLRCELAAPRGQDTAGGVERTRRA</sequence>
<keyword evidence="2" id="KW-0963">Cytoplasm</keyword>
<accession>A0AA37QKN0</accession>
<keyword evidence="3" id="KW-0808">Transferase</keyword>
<evidence type="ECO:0000256" key="2">
    <source>
        <dbReference type="ARBA" id="ARBA00022490"/>
    </source>
</evidence>
<dbReference type="PANTHER" id="PTHR43420:SF44">
    <property type="entry name" value="ACETYLTRANSFERASE YPEA"/>
    <property type="match status" value="1"/>
</dbReference>
<comment type="similarity">
    <text evidence="1">Belongs to the acetyltransferase family. RimI subfamily.</text>
</comment>
<dbReference type="Pfam" id="PF00583">
    <property type="entry name" value="Acetyltransf_1"/>
    <property type="match status" value="1"/>
</dbReference>
<keyword evidence="7" id="KW-1185">Reference proteome</keyword>
<dbReference type="NCBIfam" id="TIGR01575">
    <property type="entry name" value="rimI"/>
    <property type="match status" value="1"/>
</dbReference>
<evidence type="ECO:0000256" key="1">
    <source>
        <dbReference type="ARBA" id="ARBA00005395"/>
    </source>
</evidence>
<dbReference type="InterPro" id="IPR000182">
    <property type="entry name" value="GNAT_dom"/>
</dbReference>
<gene>
    <name evidence="6" type="primary">rimI</name>
    <name evidence="6" type="ORF">rosag_40610</name>
</gene>
<dbReference type="CDD" id="cd04301">
    <property type="entry name" value="NAT_SF"/>
    <property type="match status" value="1"/>
</dbReference>
<name>A0AA37QKN0_9BACT</name>
<keyword evidence="4" id="KW-0012">Acyltransferase</keyword>
<dbReference type="PROSITE" id="PS51186">
    <property type="entry name" value="GNAT"/>
    <property type="match status" value="1"/>
</dbReference>
<dbReference type="Proteomes" id="UP001161325">
    <property type="component" value="Unassembled WGS sequence"/>
</dbReference>
<dbReference type="SUPFAM" id="SSF55729">
    <property type="entry name" value="Acyl-CoA N-acyltransferases (Nat)"/>
    <property type="match status" value="1"/>
</dbReference>
<dbReference type="Gene3D" id="3.40.630.30">
    <property type="match status" value="1"/>
</dbReference>
<dbReference type="RefSeq" id="WP_284351984.1">
    <property type="nucleotide sequence ID" value="NZ_BRXS01000006.1"/>
</dbReference>